<reference evidence="2 3" key="1">
    <citation type="submission" date="2021-01" db="EMBL/GenBank/DDBJ databases">
        <title>Whole genome shotgun sequence of Actinoplanes deccanensis NBRC 13994.</title>
        <authorList>
            <person name="Komaki H."/>
            <person name="Tamura T."/>
        </authorList>
    </citation>
    <scope>NUCLEOTIDE SEQUENCE [LARGE SCALE GENOMIC DNA]</scope>
    <source>
        <strain evidence="2 3">NBRC 13994</strain>
    </source>
</reference>
<dbReference type="Proteomes" id="UP000609879">
    <property type="component" value="Unassembled WGS sequence"/>
</dbReference>
<proteinExistence type="predicted"/>
<gene>
    <name evidence="2" type="ORF">Ade02nite_20580</name>
</gene>
<accession>A0ABQ3Y0D4</accession>
<feature type="region of interest" description="Disordered" evidence="1">
    <location>
        <begin position="62"/>
        <end position="81"/>
    </location>
</feature>
<dbReference type="EMBL" id="BOMI01000033">
    <property type="protein sequence ID" value="GID73417.1"/>
    <property type="molecule type" value="Genomic_DNA"/>
</dbReference>
<keyword evidence="3" id="KW-1185">Reference proteome</keyword>
<protein>
    <submittedName>
        <fullName evidence="2">Uncharacterized protein</fullName>
    </submittedName>
</protein>
<evidence type="ECO:0000256" key="1">
    <source>
        <dbReference type="SAM" id="MobiDB-lite"/>
    </source>
</evidence>
<evidence type="ECO:0000313" key="3">
    <source>
        <dbReference type="Proteomes" id="UP000609879"/>
    </source>
</evidence>
<name>A0ABQ3Y0D4_9ACTN</name>
<dbReference type="RefSeq" id="WP_203761339.1">
    <property type="nucleotide sequence ID" value="NZ_BAAABO010000029.1"/>
</dbReference>
<comment type="caution">
    <text evidence="2">The sequence shown here is derived from an EMBL/GenBank/DDBJ whole genome shotgun (WGS) entry which is preliminary data.</text>
</comment>
<organism evidence="2 3">
    <name type="scientific">Paractinoplanes deccanensis</name>
    <dbReference type="NCBI Taxonomy" id="113561"/>
    <lineage>
        <taxon>Bacteria</taxon>
        <taxon>Bacillati</taxon>
        <taxon>Actinomycetota</taxon>
        <taxon>Actinomycetes</taxon>
        <taxon>Micromonosporales</taxon>
        <taxon>Micromonosporaceae</taxon>
        <taxon>Paractinoplanes</taxon>
    </lineage>
</organism>
<evidence type="ECO:0000313" key="2">
    <source>
        <dbReference type="EMBL" id="GID73417.1"/>
    </source>
</evidence>
<sequence length="81" mass="9136">MSARDIEGDRIVELVAAGHNNFHRLAEYLHILPHSPALRSALDRLIAEGRLREDEHGRLHTVGHDLLENLPAEGTNDLEDR</sequence>